<feature type="transmembrane region" description="Helical" evidence="1">
    <location>
        <begin position="27"/>
        <end position="45"/>
    </location>
</feature>
<dbReference type="Proteomes" id="UP000030134">
    <property type="component" value="Unassembled WGS sequence"/>
</dbReference>
<comment type="caution">
    <text evidence="2">The sequence shown here is derived from an EMBL/GenBank/DDBJ whole genome shotgun (WGS) entry which is preliminary data.</text>
</comment>
<dbReference type="EMBL" id="JQZW01000013">
    <property type="protein sequence ID" value="KGN97389.1"/>
    <property type="molecule type" value="Genomic_DNA"/>
</dbReference>
<feature type="transmembrane region" description="Helical" evidence="1">
    <location>
        <begin position="108"/>
        <end position="128"/>
    </location>
</feature>
<reference evidence="2 3" key="1">
    <citation type="submission" date="2014-08" db="EMBL/GenBank/DDBJ databases">
        <title>Porphyromonas gingivicanis strain:COT-022_OH1391 Genome sequencing.</title>
        <authorList>
            <person name="Wallis C."/>
            <person name="Deusch O."/>
            <person name="O'Flynn C."/>
            <person name="Davis I."/>
            <person name="Jospin G."/>
            <person name="Darling A.E."/>
            <person name="Coil D.A."/>
            <person name="Alexiev A."/>
            <person name="Horsfall A."/>
            <person name="Kirkwood N."/>
            <person name="Harris S."/>
            <person name="Eisen J.A."/>
        </authorList>
    </citation>
    <scope>NUCLEOTIDE SEQUENCE [LARGE SCALE GENOMIC DNA]</scope>
    <source>
        <strain evidence="3">COT-022 OH1391</strain>
    </source>
</reference>
<feature type="transmembrane region" description="Helical" evidence="1">
    <location>
        <begin position="165"/>
        <end position="186"/>
    </location>
</feature>
<evidence type="ECO:0000313" key="2">
    <source>
        <dbReference type="EMBL" id="KGN97389.1"/>
    </source>
</evidence>
<dbReference type="RefSeq" id="WP_036884831.1">
    <property type="nucleotide sequence ID" value="NZ_JQZW01000013.1"/>
</dbReference>
<feature type="transmembrane region" description="Helical" evidence="1">
    <location>
        <begin position="227"/>
        <end position="249"/>
    </location>
</feature>
<keyword evidence="3" id="KW-1185">Reference proteome</keyword>
<keyword evidence="1" id="KW-1133">Transmembrane helix</keyword>
<dbReference type="OrthoDB" id="1014203at2"/>
<feature type="transmembrane region" description="Helical" evidence="1">
    <location>
        <begin position="193"/>
        <end position="215"/>
    </location>
</feature>
<name>A0A0A2GAC9_9PORP</name>
<sequence length="255" mass="29081">MNPQYSTHSIQRIGLLLKREWTLQHRSLLKSSLVLLLVLWGVRLLPLIFGKDYSEWAEGLRYDSLLISNTFASLGGLFITYLVWLNKTVHKSQTEPYTLIPSSVGEKYATFFIIALFYIVLALFIGLFSSTTLALLAPGCLENQFADWGRFFANISVNSGKIPQFWGGVFYIIFYLLLSFSTYMVSQIFFSKAITGILVATLFLIIVPSMSPIIFTTSEVFSSEMALLLFLLFNLFLSILFLFLGYHILKRKQIK</sequence>
<protein>
    <submittedName>
        <fullName evidence="2">Uncharacterized protein</fullName>
    </submittedName>
</protein>
<keyword evidence="1" id="KW-0812">Transmembrane</keyword>
<gene>
    <name evidence="2" type="ORF">HQ36_07480</name>
</gene>
<accession>A0A0A2GAC9</accession>
<dbReference type="STRING" id="266762.HQ36_07480"/>
<evidence type="ECO:0000313" key="3">
    <source>
        <dbReference type="Proteomes" id="UP000030134"/>
    </source>
</evidence>
<feature type="transmembrane region" description="Helical" evidence="1">
    <location>
        <begin position="65"/>
        <end position="84"/>
    </location>
</feature>
<keyword evidence="1" id="KW-0472">Membrane</keyword>
<dbReference type="AlphaFoldDB" id="A0A0A2GAC9"/>
<evidence type="ECO:0000256" key="1">
    <source>
        <dbReference type="SAM" id="Phobius"/>
    </source>
</evidence>
<proteinExistence type="predicted"/>
<organism evidence="2 3">
    <name type="scientific">Porphyromonas gingivicanis</name>
    <dbReference type="NCBI Taxonomy" id="266762"/>
    <lineage>
        <taxon>Bacteria</taxon>
        <taxon>Pseudomonadati</taxon>
        <taxon>Bacteroidota</taxon>
        <taxon>Bacteroidia</taxon>
        <taxon>Bacteroidales</taxon>
        <taxon>Porphyromonadaceae</taxon>
        <taxon>Porphyromonas</taxon>
    </lineage>
</organism>